<organism evidence="1 2">
    <name type="scientific">Bosea spartocytisi</name>
    <dbReference type="NCBI Taxonomy" id="2773451"/>
    <lineage>
        <taxon>Bacteria</taxon>
        <taxon>Pseudomonadati</taxon>
        <taxon>Pseudomonadota</taxon>
        <taxon>Alphaproteobacteria</taxon>
        <taxon>Hyphomicrobiales</taxon>
        <taxon>Boseaceae</taxon>
        <taxon>Bosea</taxon>
    </lineage>
</organism>
<dbReference type="Proteomes" id="UP000619295">
    <property type="component" value="Unassembled WGS sequence"/>
</dbReference>
<dbReference type="RefSeq" id="WP_133563429.1">
    <property type="nucleotide sequence ID" value="NZ_JACXWY010000016.1"/>
</dbReference>
<sequence>MPSTDVAERMDDRNHLLALAERCEASSKPNRELDAEIYEALGFTVRRKPTRLATRRTPAGGIYQQGSFWKSLGAVSADINIAVSLLREKAPGWSWSLQCFASEDSLAFQALVAECSGQGVMGSLALCAAMLRALARHRPDAEDQV</sequence>
<keyword evidence="2" id="KW-1185">Reference proteome</keyword>
<reference evidence="1" key="1">
    <citation type="submission" date="2020-09" db="EMBL/GenBank/DDBJ databases">
        <title>Bosea spartocytisi sp. nov. a root nodule endophyte of Spartocytisus supranubius in the high mountain ecosystem fo the Teide National Park (Canary Islands, Spain).</title>
        <authorList>
            <person name="Pulido-Suarez L."/>
            <person name="Peix A."/>
            <person name="Igual J.M."/>
            <person name="Socas-Perez N."/>
            <person name="Velazquez E."/>
            <person name="Flores-Felix J.D."/>
            <person name="Leon-Barrios M."/>
        </authorList>
    </citation>
    <scope>NUCLEOTIDE SEQUENCE</scope>
    <source>
        <strain evidence="1">SSUT16</strain>
    </source>
</reference>
<evidence type="ECO:0000313" key="2">
    <source>
        <dbReference type="Proteomes" id="UP000619295"/>
    </source>
</evidence>
<comment type="caution">
    <text evidence="1">The sequence shown here is derived from an EMBL/GenBank/DDBJ whole genome shotgun (WGS) entry which is preliminary data.</text>
</comment>
<name>A0A927I270_9HYPH</name>
<protein>
    <submittedName>
        <fullName evidence="1">Uncharacterized protein</fullName>
    </submittedName>
</protein>
<proteinExistence type="predicted"/>
<evidence type="ECO:0000313" key="1">
    <source>
        <dbReference type="EMBL" id="MBD3848187.1"/>
    </source>
</evidence>
<dbReference type="AlphaFoldDB" id="A0A927I270"/>
<accession>A0A927I270</accession>
<dbReference type="EMBL" id="JACXWY010000016">
    <property type="protein sequence ID" value="MBD3848187.1"/>
    <property type="molecule type" value="Genomic_DNA"/>
</dbReference>
<gene>
    <name evidence="1" type="ORF">IED13_21010</name>
</gene>